<evidence type="ECO:0000313" key="3">
    <source>
        <dbReference type="EMBL" id="MDX8480993.1"/>
    </source>
</evidence>
<comment type="caution">
    <text evidence="3">The sequence shown here is derived from an EMBL/GenBank/DDBJ whole genome shotgun (WGS) entry which is preliminary data.</text>
</comment>
<dbReference type="EMBL" id="JAVIIW010000026">
    <property type="protein sequence ID" value="MDX8480993.1"/>
    <property type="molecule type" value="Genomic_DNA"/>
</dbReference>
<dbReference type="RefSeq" id="WP_320289208.1">
    <property type="nucleotide sequence ID" value="NZ_JAVIIW010000026.1"/>
</dbReference>
<dbReference type="Proteomes" id="UP001287059">
    <property type="component" value="Unassembled WGS sequence"/>
</dbReference>
<evidence type="ECO:0000313" key="4">
    <source>
        <dbReference type="Proteomes" id="UP001287059"/>
    </source>
</evidence>
<feature type="region of interest" description="Disordered" evidence="1">
    <location>
        <begin position="112"/>
        <end position="140"/>
    </location>
</feature>
<evidence type="ECO:0000259" key="2">
    <source>
        <dbReference type="Pfam" id="PF06568"/>
    </source>
</evidence>
<proteinExistence type="predicted"/>
<keyword evidence="4" id="KW-1185">Reference proteome</keyword>
<organism evidence="3 4">
    <name type="scientific">Mesorhizobium album</name>
    <dbReference type="NCBI Taxonomy" id="3072314"/>
    <lineage>
        <taxon>Bacteria</taxon>
        <taxon>Pseudomonadati</taxon>
        <taxon>Pseudomonadota</taxon>
        <taxon>Alphaproteobacteria</taxon>
        <taxon>Hyphomicrobiales</taxon>
        <taxon>Phyllobacteriaceae</taxon>
        <taxon>Mesorhizobium</taxon>
    </lineage>
</organism>
<reference evidence="3 4" key="1">
    <citation type="submission" date="2023-08" db="EMBL/GenBank/DDBJ databases">
        <title>Implementing the SeqCode for naming new Mesorhizobium species isolated from Vachellia karroo root nodules.</title>
        <authorList>
            <person name="Van Lill M."/>
        </authorList>
    </citation>
    <scope>NUCLEOTIDE SEQUENCE [LARGE SCALE GENOMIC DNA]</scope>
    <source>
        <strain evidence="3 4">VK24D</strain>
    </source>
</reference>
<name>A0ABU4Y284_9HYPH</name>
<feature type="domain" description="YjiS-like" evidence="2">
    <location>
        <begin position="69"/>
        <end position="100"/>
    </location>
</feature>
<dbReference type="InterPro" id="IPR009506">
    <property type="entry name" value="YjiS-like"/>
</dbReference>
<evidence type="ECO:0000256" key="1">
    <source>
        <dbReference type="SAM" id="MobiDB-lite"/>
    </source>
</evidence>
<dbReference type="Pfam" id="PF06568">
    <property type="entry name" value="YjiS-like"/>
    <property type="match status" value="1"/>
</dbReference>
<accession>A0ABU4Y284</accession>
<sequence length="140" mass="15719">MPKDSAIANPELTSQKRYRRFQHRIKDFPSAHPHPSVVRNGEPTMQRRQTTYIRIQRILIATVSAAKSALALMAARHRDRRILDRLNSAELEDIGLSRAENGVISFRAAERDRPPSIAADFHPDLTDLGASRTPAKSTPT</sequence>
<gene>
    <name evidence="3" type="ORF">RFN28_21405</name>
</gene>
<protein>
    <submittedName>
        <fullName evidence="3">DUF1127 domain-containing protein</fullName>
    </submittedName>
</protein>